<dbReference type="PANTHER" id="PTHR28067">
    <property type="entry name" value="DNA REPLICATION REGULATOR SLD3"/>
    <property type="match status" value="1"/>
</dbReference>
<feature type="region of interest" description="Disordered" evidence="1">
    <location>
        <begin position="690"/>
        <end position="768"/>
    </location>
</feature>
<sequence length="890" mass="97657">MSISTIAATTTTTTTTTTTIACSTSPDSQCDNITTTNKRKRQNHREEEPSTTIASDIDRRPFSIRSEWSSFSPSTSASDPFAQPRIFSPQCLLGRALLPLAYFDTAQEGSRLFTAHVHVLEASHDYHDATNVLIVEDHKSGRLYAVERVQRHKYALCRLAEHVSRDDLLARAAHRAPIDVSQRKRQALQPTSGKQPWWAKAAVQVEHSAQGMSSAALPLFTGLQRSLALEASPARPMRPAQDLEVPESEVIELAPLEGTGPETSMTSDHIFEELSRQYLEALYLSRTPLAYFVKGPLARARAAMATRPLELVTFLRGALLTSPGLDKKFRAALPDIVKEIPMIDTPATQSKARRKRKWKAKRDKQGLFVDEKEYIEQWWRKGDGHPESSALNESHEAEIKRRTQLMRNRETFLQVIIILEILALEAVPSQPPASSTVAEADRSAVAAGGAAEPDKKQRKKKEVDANGVLETLVERLNIFHTVEFSPVKTKEGENGSSQPDTKDELKNFATEVVIPFFASRVHEISNTVSKKLGGPSAPRQLEKKSINATRKPGEPTTRLPPEKKPRRPLGRTSTDTLNRSSKQPPVLLRSATDQDALAPLIKREMSETPSLHEVAAAKISKAAPKKRATGLDQYAASHRQIDLSAMSQANETRIRKNKDVEDKILRDALNGIRKPNRALATAEAARNADESFARALSRSKPKVSRPQSHRNGETRMTATITATPKHIKATPAPRRQLQHSSGTPSGSTAVVPSTTGRHLAAPDQIPNSDFAVPQTGHRLRLKNVAETPSRGFAKFMPLGLAREPGTLIESPTLSRNIPGLATPSRPLRMPSLAETPLSKLPSSVDPIPLMSPAAAIQRDDSGLGLASSASKDTTSIYAKLGWNDDDADFA</sequence>
<feature type="compositionally biased region" description="Polar residues" evidence="1">
    <location>
        <begin position="571"/>
        <end position="583"/>
    </location>
</feature>
<dbReference type="GO" id="GO:0006270">
    <property type="term" value="P:DNA replication initiation"/>
    <property type="evidence" value="ECO:0007669"/>
    <property type="project" value="InterPro"/>
</dbReference>
<feature type="domain" description="DNA replication regulator Sld3 C-terminal" evidence="2">
    <location>
        <begin position="270"/>
        <end position="790"/>
    </location>
</feature>
<evidence type="ECO:0000256" key="1">
    <source>
        <dbReference type="SAM" id="MobiDB-lite"/>
    </source>
</evidence>
<evidence type="ECO:0000259" key="2">
    <source>
        <dbReference type="Pfam" id="PF08639"/>
    </source>
</evidence>
<dbReference type="InterPro" id="IPR013948">
    <property type="entry name" value="DNA_replication_reg_Sld3_C"/>
</dbReference>
<evidence type="ECO:0000313" key="4">
    <source>
        <dbReference type="Proteomes" id="UP001056384"/>
    </source>
</evidence>
<protein>
    <submittedName>
        <fullName evidence="3">DNA replication regulator Sld3</fullName>
    </submittedName>
</protein>
<feature type="region of interest" description="Disordered" evidence="1">
    <location>
        <begin position="529"/>
        <end position="588"/>
    </location>
</feature>
<dbReference type="AlphaFoldDB" id="A0A9Q9ADX1"/>
<organism evidence="3 4">
    <name type="scientific">Septoria linicola</name>
    <dbReference type="NCBI Taxonomy" id="215465"/>
    <lineage>
        <taxon>Eukaryota</taxon>
        <taxon>Fungi</taxon>
        <taxon>Dikarya</taxon>
        <taxon>Ascomycota</taxon>
        <taxon>Pezizomycotina</taxon>
        <taxon>Dothideomycetes</taxon>
        <taxon>Dothideomycetidae</taxon>
        <taxon>Mycosphaerellales</taxon>
        <taxon>Mycosphaerellaceae</taxon>
        <taxon>Septoria</taxon>
    </lineage>
</organism>
<keyword evidence="4" id="KW-1185">Reference proteome</keyword>
<gene>
    <name evidence="3" type="ORF">Slin15195_G006490</name>
</gene>
<dbReference type="EMBL" id="CP099418">
    <property type="protein sequence ID" value="USW47330.1"/>
    <property type="molecule type" value="Genomic_DNA"/>
</dbReference>
<accession>A0A9Q9ADX1</accession>
<dbReference type="Pfam" id="PF08639">
    <property type="entry name" value="Sld3_STD"/>
    <property type="match status" value="1"/>
</dbReference>
<feature type="region of interest" description="Disordered" evidence="1">
    <location>
        <begin position="431"/>
        <end position="462"/>
    </location>
</feature>
<name>A0A9Q9ADX1_9PEZI</name>
<dbReference type="GO" id="GO:0031261">
    <property type="term" value="C:DNA replication preinitiation complex"/>
    <property type="evidence" value="ECO:0007669"/>
    <property type="project" value="TreeGrafter"/>
</dbReference>
<reference evidence="3" key="1">
    <citation type="submission" date="2022-06" db="EMBL/GenBank/DDBJ databases">
        <title>Complete genome sequences of two strains of the flax pathogen Septoria linicola.</title>
        <authorList>
            <person name="Lapalu N."/>
            <person name="Simon A."/>
            <person name="Demenou B."/>
            <person name="Paumier D."/>
            <person name="Guillot M.-P."/>
            <person name="Gout L."/>
            <person name="Valade R."/>
        </authorList>
    </citation>
    <scope>NUCLEOTIDE SEQUENCE</scope>
    <source>
        <strain evidence="3">SE15195</strain>
    </source>
</reference>
<feature type="region of interest" description="Disordered" evidence="1">
    <location>
        <begin position="26"/>
        <end position="56"/>
    </location>
</feature>
<proteinExistence type="predicted"/>
<dbReference type="InterPro" id="IPR042511">
    <property type="entry name" value="Sld3"/>
</dbReference>
<dbReference type="PANTHER" id="PTHR28067:SF1">
    <property type="entry name" value="DNA REPLICATION REGULATOR SLD3"/>
    <property type="match status" value="1"/>
</dbReference>
<dbReference type="Gene3D" id="1.20.58.2130">
    <property type="match status" value="1"/>
</dbReference>
<dbReference type="Proteomes" id="UP001056384">
    <property type="component" value="Chromosome 1"/>
</dbReference>
<evidence type="ECO:0000313" key="3">
    <source>
        <dbReference type="EMBL" id="USW47330.1"/>
    </source>
</evidence>
<feature type="region of interest" description="Disordered" evidence="1">
    <location>
        <begin position="809"/>
        <end position="830"/>
    </location>
</feature>
<feature type="compositionally biased region" description="Polar residues" evidence="1">
    <location>
        <begin position="738"/>
        <end position="756"/>
    </location>
</feature>
<feature type="compositionally biased region" description="Polar residues" evidence="1">
    <location>
        <begin position="26"/>
        <end position="36"/>
    </location>
</feature>